<evidence type="ECO:0000256" key="2">
    <source>
        <dbReference type="ARBA" id="ARBA00022490"/>
    </source>
</evidence>
<comment type="subcellular location">
    <subcellularLocation>
        <location evidence="5">Cytoplasm</location>
    </subcellularLocation>
</comment>
<keyword evidence="4 5" id="KW-0378">Hydrolase</keyword>
<comment type="catalytic activity">
    <reaction evidence="5">
        <text>6-carboxyhexanoyl-[ACP] methyl ester + H2O = 6-carboxyhexanoyl-[ACP] + methanol + H(+)</text>
        <dbReference type="Rhea" id="RHEA:42700"/>
        <dbReference type="Rhea" id="RHEA-COMP:9955"/>
        <dbReference type="Rhea" id="RHEA-COMP:10186"/>
        <dbReference type="ChEBI" id="CHEBI:15377"/>
        <dbReference type="ChEBI" id="CHEBI:15378"/>
        <dbReference type="ChEBI" id="CHEBI:17790"/>
        <dbReference type="ChEBI" id="CHEBI:78846"/>
        <dbReference type="ChEBI" id="CHEBI:82735"/>
        <dbReference type="EC" id="3.1.1.85"/>
    </reaction>
</comment>
<accession>A0ABV9NH97</accession>
<gene>
    <name evidence="5 7" type="primary">bioH</name>
    <name evidence="7" type="ORF">ACFO3Q_03145</name>
</gene>
<protein>
    <recommendedName>
        <fullName evidence="5">Pimeloyl-[acyl-carrier protein] methyl ester esterase</fullName>
        <ecNumber evidence="5">3.1.1.85</ecNumber>
    </recommendedName>
    <alternativeName>
        <fullName evidence="5">Biotin synthesis protein BioH</fullName>
    </alternativeName>
    <alternativeName>
        <fullName evidence="5">Carboxylesterase BioH</fullName>
    </alternativeName>
</protein>
<dbReference type="InterPro" id="IPR050266">
    <property type="entry name" value="AB_hydrolase_sf"/>
</dbReference>
<keyword evidence="8" id="KW-1185">Reference proteome</keyword>
<sequence>MPLIVETVGAPEGAAPDLVLIHGWAMHAGIFAGLAARLGAHFRVHLVELPGHGRNRDDDGPLDPAACAARLLAEAPAGALWVGWSLGGLIALRAALDAPGHVRGLAMLCASPRFVRGEDWRHGVSAEIFQDFAGGLAEDYRGTLDRFLALEAFGAEHMKEALRALRAEVFALGEPAAAALVQGLAVLESGDLRAELPRLAVPSLWLAGRRDRLVDHRAMAAAAEAAPDARFLRFEHAGHAPFLTEPEAVADALADFARSLPR</sequence>
<dbReference type="HAMAP" id="MF_01260">
    <property type="entry name" value="Carboxylester"/>
    <property type="match status" value="1"/>
</dbReference>
<evidence type="ECO:0000256" key="1">
    <source>
        <dbReference type="ARBA" id="ARBA00022487"/>
    </source>
</evidence>
<dbReference type="InterPro" id="IPR029058">
    <property type="entry name" value="AB_hydrolase_fold"/>
</dbReference>
<feature type="binding site" evidence="5">
    <location>
        <position position="239"/>
    </location>
    <ligand>
        <name>substrate</name>
    </ligand>
</feature>
<feature type="binding site" evidence="5">
    <location>
        <position position="24"/>
    </location>
    <ligand>
        <name>substrate</name>
    </ligand>
</feature>
<comment type="function">
    <text evidence="5">The physiological role of BioH is to remove the methyl group introduced by BioC when the pimeloyl moiety is complete. It allows to synthesize pimeloyl-ACP via the fatty acid synthetic pathway through the hydrolysis of the ester bonds of pimeloyl-ACP esters.</text>
</comment>
<evidence type="ECO:0000313" key="7">
    <source>
        <dbReference type="EMBL" id="MFC4727165.1"/>
    </source>
</evidence>
<name>A0ABV9NH97_9GAMM</name>
<dbReference type="GO" id="GO:0090499">
    <property type="term" value="F:pimelyl-[acyl-carrier protein] methyl ester esterase activity"/>
    <property type="evidence" value="ECO:0007669"/>
    <property type="project" value="UniProtKB-EC"/>
</dbReference>
<evidence type="ECO:0000256" key="3">
    <source>
        <dbReference type="ARBA" id="ARBA00022756"/>
    </source>
</evidence>
<reference evidence="8" key="1">
    <citation type="journal article" date="2019" name="Int. J. Syst. Evol. Microbiol.">
        <title>The Global Catalogue of Microorganisms (GCM) 10K type strain sequencing project: providing services to taxonomists for standard genome sequencing and annotation.</title>
        <authorList>
            <consortium name="The Broad Institute Genomics Platform"/>
            <consortium name="The Broad Institute Genome Sequencing Center for Infectious Disease"/>
            <person name="Wu L."/>
            <person name="Ma J."/>
        </authorList>
    </citation>
    <scope>NUCLEOTIDE SEQUENCE [LARGE SCALE GENOMIC DNA]</scope>
    <source>
        <strain evidence="8">CGMCC 1.13574</strain>
    </source>
</reference>
<evidence type="ECO:0000259" key="6">
    <source>
        <dbReference type="Pfam" id="PF00561"/>
    </source>
</evidence>
<dbReference type="EMBL" id="JBHSGG010000004">
    <property type="protein sequence ID" value="MFC4727165.1"/>
    <property type="molecule type" value="Genomic_DNA"/>
</dbReference>
<keyword evidence="2 5" id="KW-0963">Cytoplasm</keyword>
<evidence type="ECO:0000313" key="8">
    <source>
        <dbReference type="Proteomes" id="UP001595892"/>
    </source>
</evidence>
<feature type="active site" description="Nucleophile" evidence="5">
    <location>
        <position position="85"/>
    </location>
</feature>
<comment type="subunit">
    <text evidence="5">Monomer.</text>
</comment>
<dbReference type="InterPro" id="IPR000073">
    <property type="entry name" value="AB_hydrolase_1"/>
</dbReference>
<evidence type="ECO:0000256" key="4">
    <source>
        <dbReference type="ARBA" id="ARBA00022801"/>
    </source>
</evidence>
<feature type="binding site" evidence="5">
    <location>
        <begin position="85"/>
        <end position="86"/>
    </location>
    <ligand>
        <name>substrate</name>
    </ligand>
</feature>
<comment type="similarity">
    <text evidence="5">Belongs to the AB hydrolase superfamily. Carboxylesterase BioH family.</text>
</comment>
<dbReference type="PANTHER" id="PTHR43798">
    <property type="entry name" value="MONOACYLGLYCEROL LIPASE"/>
    <property type="match status" value="1"/>
</dbReference>
<dbReference type="RefSeq" id="WP_377003180.1">
    <property type="nucleotide sequence ID" value="NZ_JBHSGG010000004.1"/>
</dbReference>
<feature type="active site" evidence="5">
    <location>
        <position position="211"/>
    </location>
</feature>
<keyword evidence="3 5" id="KW-0093">Biotin biosynthesis</keyword>
<keyword evidence="1 5" id="KW-0719">Serine esterase</keyword>
<dbReference type="Gene3D" id="3.40.50.1820">
    <property type="entry name" value="alpha/beta hydrolase"/>
    <property type="match status" value="1"/>
</dbReference>
<dbReference type="SUPFAM" id="SSF53474">
    <property type="entry name" value="alpha/beta-Hydrolases"/>
    <property type="match status" value="1"/>
</dbReference>
<proteinExistence type="inferred from homology"/>
<comment type="pathway">
    <text evidence="5">Cofactor biosynthesis; biotin biosynthesis.</text>
</comment>
<comment type="caution">
    <text evidence="5">Lacks conserved residue(s) required for the propagation of feature annotation.</text>
</comment>
<comment type="caution">
    <text evidence="7">The sequence shown here is derived from an EMBL/GenBank/DDBJ whole genome shotgun (WGS) entry which is preliminary data.</text>
</comment>
<dbReference type="InterPro" id="IPR010076">
    <property type="entry name" value="BioH"/>
</dbReference>
<dbReference type="EC" id="3.1.1.85" evidence="5"/>
<dbReference type="Proteomes" id="UP001595892">
    <property type="component" value="Unassembled WGS sequence"/>
</dbReference>
<organism evidence="7 8">
    <name type="scientific">Coralloluteibacterium thermophilum</name>
    <dbReference type="NCBI Taxonomy" id="2707049"/>
    <lineage>
        <taxon>Bacteria</taxon>
        <taxon>Pseudomonadati</taxon>
        <taxon>Pseudomonadota</taxon>
        <taxon>Gammaproteobacteria</taxon>
        <taxon>Lysobacterales</taxon>
        <taxon>Lysobacteraceae</taxon>
        <taxon>Coralloluteibacterium</taxon>
    </lineage>
</organism>
<dbReference type="NCBIfam" id="TIGR01738">
    <property type="entry name" value="bioH"/>
    <property type="match status" value="1"/>
</dbReference>
<dbReference type="PANTHER" id="PTHR43798:SF31">
    <property type="entry name" value="AB HYDROLASE SUPERFAMILY PROTEIN YCLE"/>
    <property type="match status" value="1"/>
</dbReference>
<feature type="active site" evidence="5">
    <location>
        <position position="239"/>
    </location>
</feature>
<evidence type="ECO:0000256" key="5">
    <source>
        <dbReference type="HAMAP-Rule" id="MF_01260"/>
    </source>
</evidence>
<dbReference type="Pfam" id="PF00561">
    <property type="entry name" value="Abhydrolase_1"/>
    <property type="match status" value="1"/>
</dbReference>
<feature type="domain" description="AB hydrolase-1" evidence="6">
    <location>
        <begin position="18"/>
        <end position="246"/>
    </location>
</feature>